<sequence>MLDVVLLASVDPTVRDVASLGLACDMAEGVEVRHDLVQTDQGQVVRCTVADLGGVVHREDVELDHGCLSCTVREGLVPTLRWIAAQQRWRQVLVTLPTTGAPDAVAHQVQQALDDGELDALRLAHVLTVVDQARLVHDLLGDDLLAERGLELSEQDVRAVGEALANQLDYCDTVLTLDDADPVALALLEHALVPGVDLVQGIGSLDVAAVFASRHQVERNQQRMAPTRRRARTRQERHGVWTVELHSPRAFHPGRLLEQIELLGIGEVRARGCFHLPSRPGVVCIWDGSGGQLSIGEAGLWQERTPFTRLVVSGIDEQVRDRIARAFHDVLLTEHEQRVSSRWAGRPDGLEPWLGEVELPWAG</sequence>
<gene>
    <name evidence="2" type="ORF">ACFSCS_00035</name>
</gene>
<dbReference type="SMART" id="SM00833">
    <property type="entry name" value="CobW_C"/>
    <property type="match status" value="1"/>
</dbReference>
<evidence type="ECO:0000313" key="2">
    <source>
        <dbReference type="EMBL" id="MFD1888576.1"/>
    </source>
</evidence>
<dbReference type="SUPFAM" id="SSF90002">
    <property type="entry name" value="Hypothetical protein YjiA, C-terminal domain"/>
    <property type="match status" value="1"/>
</dbReference>
<name>A0ABW4RQH4_9ACTN</name>
<dbReference type="RefSeq" id="WP_343871647.1">
    <property type="nucleotide sequence ID" value="NZ_BAAAIX010000001.1"/>
</dbReference>
<keyword evidence="3" id="KW-1185">Reference proteome</keyword>
<evidence type="ECO:0000313" key="3">
    <source>
        <dbReference type="Proteomes" id="UP001597326"/>
    </source>
</evidence>
<dbReference type="Proteomes" id="UP001597326">
    <property type="component" value="Unassembled WGS sequence"/>
</dbReference>
<dbReference type="InterPro" id="IPR011629">
    <property type="entry name" value="CobW-like_C"/>
</dbReference>
<evidence type="ECO:0000259" key="1">
    <source>
        <dbReference type="SMART" id="SM00833"/>
    </source>
</evidence>
<dbReference type="Pfam" id="PF02492">
    <property type="entry name" value="cobW"/>
    <property type="match status" value="1"/>
</dbReference>
<reference evidence="3" key="1">
    <citation type="journal article" date="2019" name="Int. J. Syst. Evol. Microbiol.">
        <title>The Global Catalogue of Microorganisms (GCM) 10K type strain sequencing project: providing services to taxonomists for standard genome sequencing and annotation.</title>
        <authorList>
            <consortium name="The Broad Institute Genomics Platform"/>
            <consortium name="The Broad Institute Genome Sequencing Center for Infectious Disease"/>
            <person name="Wu L."/>
            <person name="Ma J."/>
        </authorList>
    </citation>
    <scope>NUCLEOTIDE SEQUENCE [LARGE SCALE GENOMIC DNA]</scope>
    <source>
        <strain evidence="3">CAIM 431</strain>
    </source>
</reference>
<dbReference type="InterPro" id="IPR003495">
    <property type="entry name" value="CobW/HypB/UreG_nucleotide-bd"/>
</dbReference>
<dbReference type="PANTHER" id="PTHR43603:SF1">
    <property type="entry name" value="ZINC-REGULATED GTPASE METALLOPROTEIN ACTIVATOR 1"/>
    <property type="match status" value="1"/>
</dbReference>
<dbReference type="InterPro" id="IPR051927">
    <property type="entry name" value="Zn_Chap_cDPG_Synth"/>
</dbReference>
<dbReference type="InterPro" id="IPR027417">
    <property type="entry name" value="P-loop_NTPase"/>
</dbReference>
<dbReference type="PANTHER" id="PTHR43603">
    <property type="entry name" value="COBW DOMAIN-CONTAINING PROTEIN DDB_G0274527"/>
    <property type="match status" value="1"/>
</dbReference>
<proteinExistence type="predicted"/>
<organism evidence="2 3">
    <name type="scientific">Luteococcus peritonei</name>
    <dbReference type="NCBI Taxonomy" id="88874"/>
    <lineage>
        <taxon>Bacteria</taxon>
        <taxon>Bacillati</taxon>
        <taxon>Actinomycetota</taxon>
        <taxon>Actinomycetes</taxon>
        <taxon>Propionibacteriales</taxon>
        <taxon>Propionibacteriaceae</taxon>
        <taxon>Luteococcus</taxon>
    </lineage>
</organism>
<dbReference type="EMBL" id="JBHUFZ010000001">
    <property type="protein sequence ID" value="MFD1888576.1"/>
    <property type="molecule type" value="Genomic_DNA"/>
</dbReference>
<dbReference type="Gene3D" id="3.40.50.300">
    <property type="entry name" value="P-loop containing nucleotide triphosphate hydrolases"/>
    <property type="match status" value="1"/>
</dbReference>
<accession>A0ABW4RQH4</accession>
<feature type="domain" description="CobW C-terminal" evidence="1">
    <location>
        <begin position="240"/>
        <end position="331"/>
    </location>
</feature>
<protein>
    <submittedName>
        <fullName evidence="2">CobW family GTP-binding protein</fullName>
    </submittedName>
</protein>
<comment type="caution">
    <text evidence="2">The sequence shown here is derived from an EMBL/GenBank/DDBJ whole genome shotgun (WGS) entry which is preliminary data.</text>
</comment>